<dbReference type="Pfam" id="PF02493">
    <property type="entry name" value="MORN"/>
    <property type="match status" value="7"/>
</dbReference>
<dbReference type="GO" id="GO:0005886">
    <property type="term" value="C:plasma membrane"/>
    <property type="evidence" value="ECO:0007669"/>
    <property type="project" value="UniProtKB-SubCell"/>
</dbReference>
<keyword evidence="10 13" id="KW-0472">Membrane</keyword>
<dbReference type="FunFam" id="2.20.110.10:FF:000001">
    <property type="entry name" value="Junctophilin"/>
    <property type="match status" value="1"/>
</dbReference>
<dbReference type="InterPro" id="IPR003409">
    <property type="entry name" value="MORN"/>
</dbReference>
<feature type="compositionally biased region" description="Low complexity" evidence="12">
    <location>
        <begin position="420"/>
        <end position="435"/>
    </location>
</feature>
<feature type="region of interest" description="Disordered" evidence="12">
    <location>
        <begin position="420"/>
        <end position="472"/>
    </location>
</feature>
<dbReference type="SMART" id="SM00698">
    <property type="entry name" value="MORN"/>
    <property type="match status" value="6"/>
</dbReference>
<evidence type="ECO:0000256" key="3">
    <source>
        <dbReference type="ARBA" id="ARBA00004236"/>
    </source>
</evidence>
<evidence type="ECO:0000256" key="4">
    <source>
        <dbReference type="ARBA" id="ARBA00008599"/>
    </source>
</evidence>
<dbReference type="InterPro" id="IPR017191">
    <property type="entry name" value="Junctophilin"/>
</dbReference>
<feature type="region of interest" description="Disordered" evidence="12">
    <location>
        <begin position="617"/>
        <end position="685"/>
    </location>
</feature>
<feature type="coiled-coil region" evidence="11">
    <location>
        <begin position="346"/>
        <end position="389"/>
    </location>
</feature>
<dbReference type="PANTHER" id="PTHR23085">
    <property type="entry name" value="GH28348P"/>
    <property type="match status" value="1"/>
</dbReference>
<feature type="region of interest" description="Disordered" evidence="12">
    <location>
        <begin position="888"/>
        <end position="907"/>
    </location>
</feature>
<keyword evidence="6 13" id="KW-0812">Transmembrane</keyword>
<evidence type="ECO:0000256" key="9">
    <source>
        <dbReference type="ARBA" id="ARBA00022989"/>
    </source>
</evidence>
<name>A0A1I8HUN5_9PLAT</name>
<evidence type="ECO:0000256" key="2">
    <source>
        <dbReference type="ARBA" id="ARBA00004184"/>
    </source>
</evidence>
<evidence type="ECO:0000256" key="11">
    <source>
        <dbReference type="SAM" id="Coils"/>
    </source>
</evidence>
<proteinExistence type="inferred from homology"/>
<evidence type="ECO:0000256" key="12">
    <source>
        <dbReference type="SAM" id="MobiDB-lite"/>
    </source>
</evidence>
<evidence type="ECO:0000256" key="13">
    <source>
        <dbReference type="SAM" id="Phobius"/>
    </source>
</evidence>
<evidence type="ECO:0000313" key="14">
    <source>
        <dbReference type="Proteomes" id="UP000095280"/>
    </source>
</evidence>
<organism evidence="14 15">
    <name type="scientific">Macrostomum lignano</name>
    <dbReference type="NCBI Taxonomy" id="282301"/>
    <lineage>
        <taxon>Eukaryota</taxon>
        <taxon>Metazoa</taxon>
        <taxon>Spiralia</taxon>
        <taxon>Lophotrochozoa</taxon>
        <taxon>Platyhelminthes</taxon>
        <taxon>Rhabditophora</taxon>
        <taxon>Macrostomorpha</taxon>
        <taxon>Macrostomida</taxon>
        <taxon>Macrostomidae</taxon>
        <taxon>Macrostomum</taxon>
    </lineage>
</organism>
<feature type="region of interest" description="Disordered" evidence="12">
    <location>
        <begin position="711"/>
        <end position="734"/>
    </location>
</feature>
<evidence type="ECO:0000256" key="10">
    <source>
        <dbReference type="ARBA" id="ARBA00023136"/>
    </source>
</evidence>
<dbReference type="GO" id="GO:0005789">
    <property type="term" value="C:endoplasmic reticulum membrane"/>
    <property type="evidence" value="ECO:0007669"/>
    <property type="project" value="UniProtKB-SubCell"/>
</dbReference>
<evidence type="ECO:0000256" key="5">
    <source>
        <dbReference type="ARBA" id="ARBA00022475"/>
    </source>
</evidence>
<evidence type="ECO:0000256" key="6">
    <source>
        <dbReference type="ARBA" id="ARBA00022692"/>
    </source>
</evidence>
<keyword evidence="5" id="KW-1003">Cell membrane</keyword>
<keyword evidence="8" id="KW-0256">Endoplasmic reticulum</keyword>
<feature type="compositionally biased region" description="Basic and acidic residues" evidence="12">
    <location>
        <begin position="200"/>
        <end position="215"/>
    </location>
</feature>
<dbReference type="Gene3D" id="2.20.110.10">
    <property type="entry name" value="Histone H3 K4-specific methyltransferase SET7/9 N-terminal domain"/>
    <property type="match status" value="3"/>
</dbReference>
<feature type="compositionally biased region" description="Low complexity" evidence="12">
    <location>
        <begin position="230"/>
        <end position="243"/>
    </location>
</feature>
<evidence type="ECO:0000313" key="15">
    <source>
        <dbReference type="WBParaSite" id="maker-uti_cns_0008087-snap-gene-0.2-mRNA-1"/>
    </source>
</evidence>
<feature type="region of interest" description="Disordered" evidence="12">
    <location>
        <begin position="181"/>
        <end position="257"/>
    </location>
</feature>
<reference evidence="15" key="1">
    <citation type="submission" date="2016-11" db="UniProtKB">
        <authorList>
            <consortium name="WormBaseParasite"/>
        </authorList>
    </citation>
    <scope>IDENTIFICATION</scope>
</reference>
<dbReference type="WBParaSite" id="maker-uti_cns_0008087-snap-gene-0.2-mRNA-1">
    <property type="protein sequence ID" value="maker-uti_cns_0008087-snap-gene-0.2-mRNA-1"/>
    <property type="gene ID" value="maker-uti_cns_0008087-snap-gene-0.2"/>
</dbReference>
<dbReference type="AlphaFoldDB" id="A0A1I8HUN5"/>
<dbReference type="GO" id="GO:0030314">
    <property type="term" value="C:junctional membrane complex"/>
    <property type="evidence" value="ECO:0007669"/>
    <property type="project" value="InterPro"/>
</dbReference>
<keyword evidence="14" id="KW-1185">Reference proteome</keyword>
<feature type="transmembrane region" description="Helical" evidence="13">
    <location>
        <begin position="947"/>
        <end position="967"/>
    </location>
</feature>
<comment type="similarity">
    <text evidence="4">Belongs to the junctophilin family.</text>
</comment>
<evidence type="ECO:0000256" key="1">
    <source>
        <dbReference type="ARBA" id="ARBA00004163"/>
    </source>
</evidence>
<dbReference type="Proteomes" id="UP000095280">
    <property type="component" value="Unplaced"/>
</dbReference>
<keyword evidence="11" id="KW-0175">Coiled coil</keyword>
<feature type="compositionally biased region" description="Low complexity" evidence="12">
    <location>
        <begin position="893"/>
        <end position="907"/>
    </location>
</feature>
<accession>A0A1I8HUN5</accession>
<keyword evidence="7" id="KW-0677">Repeat</keyword>
<comment type="subcellular location">
    <subcellularLocation>
        <location evidence="3">Cell membrane</location>
    </subcellularLocation>
    <subcellularLocation>
        <location evidence="2">Endomembrane system</location>
        <topology evidence="2">Peripheral membrane protein</topology>
    </subcellularLocation>
    <subcellularLocation>
        <location evidence="1">Endoplasmic reticulum membrane</location>
        <topology evidence="1">Single-pass type IV membrane protein</topology>
    </subcellularLocation>
</comment>
<evidence type="ECO:0000256" key="8">
    <source>
        <dbReference type="ARBA" id="ARBA00022824"/>
    </source>
</evidence>
<sequence>SGRVCPHFLCRCRTDMATEGGRFDFEDGGAYVGCWSEGRAHGPGLVTGPRGQGEFSGSWQDGFEASGVYIWPSGNTYEGEWRQGKRHGLGVEAKGRWVYHGEWMTGFRGRYGVRCSDSSGARYEGTWQLGMQDGAGVETYADGGTYSGCWFHGTRHGLGVRQSVPFGLAAPYRDEAADATAASATAGRHRDESLTSLRSARPDDAAVTEDAERPEGRRRRRLPGDDERASPASGASVSAAGSGELRAGEDAEYEEPLDPSVTEVFCGEWKQDRRCGLGVAERSDGLKYEGEWEGNRRHGYGATTFPDGSCEAGKYRGNLLSVSTARRGRLFLLKSSRLRERVDTAVREARVAMAEALKRAENAQSRQQVSQQKAALADAAAEKARLDSESARRVAREFAPDFHQPGPDFLKRRTETDVLSSLSLTTARSRASRASPPANHRVASTNRSLTRQHHIEESSPARPGSNNSNSASANACLQVADSVLQVGGSRRGSFRLSPAAARSAAAAAASAEPESAEATPPAEAAAPAAQARYRDRVEPMARVLDSAPAIDHFDQYRAAPSLYRRKRDSGLGRDSSLEDSPSNSGFVASDRATLAAAATAAAAAAASGAGTANLPHAGRAANSNANHRGDSDSGLSEVSGGSLGRSRRRTLPSLLGSNSARPSTLVGPAELEDSSHSRDRQQSAGAATFIIENGVRKRVLHSISSTAAAAISSPHRYNNRKQNSLPHQRSLRHPQQLQQHRLCRIESQARLCKDLGEGSLPDVSVCRYIVRRGLMSREEAAQLGRQRRLELLKLEEMQNQQRRQRQQQQRAEDGDAVLADVRECKRLPVDDPLHSFVSRGGLRRRLLCSRCASLEPSSNCSTSLRVQDPTTASQHWRRLLLLSLEEPQAATNSGRSSTDSTPSRTTRTSSSMFAAAARLSGAAAAHAFWRVVNWLRLNTGELVQEHFLLLFVLIVNTVLAVLVFHLLNSNAKLP</sequence>
<evidence type="ECO:0000256" key="7">
    <source>
        <dbReference type="ARBA" id="ARBA00022737"/>
    </source>
</evidence>
<dbReference type="PANTHER" id="PTHR23085:SF16">
    <property type="entry name" value="GH28348P"/>
    <property type="match status" value="1"/>
</dbReference>
<keyword evidence="9 13" id="KW-1133">Transmembrane helix</keyword>
<protein>
    <submittedName>
        <fullName evidence="15">Junctophilin</fullName>
    </submittedName>
</protein>
<dbReference type="SUPFAM" id="SSF82185">
    <property type="entry name" value="Histone H3 K4-specific methyltransferase SET7/9 N-terminal domain"/>
    <property type="match status" value="2"/>
</dbReference>